<dbReference type="InterPro" id="IPR020476">
    <property type="entry name" value="Nudix_hydrolase"/>
</dbReference>
<reference evidence="4 5" key="1">
    <citation type="submission" date="2019-10" db="EMBL/GenBank/DDBJ databases">
        <authorList>
            <person name="Dong K."/>
        </authorList>
    </citation>
    <scope>NUCLEOTIDE SEQUENCE [LARGE SCALE GENOMIC DNA]</scope>
    <source>
        <strain evidence="4 5">DSM 28960</strain>
    </source>
</reference>
<evidence type="ECO:0000256" key="1">
    <source>
        <dbReference type="ARBA" id="ARBA00022801"/>
    </source>
</evidence>
<dbReference type="EC" id="3.6.1.-" evidence="4"/>
<protein>
    <submittedName>
        <fullName evidence="4">RNA pyrophosphohydrolase</fullName>
        <ecNumber evidence="4">3.6.1.-</ecNumber>
    </submittedName>
</protein>
<dbReference type="EMBL" id="WITJ01000004">
    <property type="protein sequence ID" value="MQW39110.1"/>
    <property type="molecule type" value="Genomic_DNA"/>
</dbReference>
<sequence length="152" mass="17862">MSEYRKNVAAIILNQDGKIWLGERFDRMSWGFPQGGIEAGESALDAIKRELSEEIGTDEWDILATYPGLLTYDFPKSMTFPTWTYKGQEQQYFLVQLQKQAIIRLDTHPEEIEFLRYTFVSADRILKTDFGFKTNVYHTALRYFLTQEDRIK</sequence>
<dbReference type="PRINTS" id="PR00502">
    <property type="entry name" value="NUDIXFAMILY"/>
</dbReference>
<accession>A0A7X1Z7C4</accession>
<dbReference type="OrthoDB" id="9787476at2"/>
<dbReference type="NCBIfam" id="NF001936">
    <property type="entry name" value="PRK00714.1-3"/>
    <property type="match status" value="1"/>
</dbReference>
<dbReference type="GO" id="GO:0006402">
    <property type="term" value="P:mRNA catabolic process"/>
    <property type="evidence" value="ECO:0007669"/>
    <property type="project" value="TreeGrafter"/>
</dbReference>
<feature type="domain" description="Nudix hydrolase" evidence="3">
    <location>
        <begin position="3"/>
        <end position="145"/>
    </location>
</feature>
<dbReference type="Gene3D" id="3.90.79.10">
    <property type="entry name" value="Nucleoside Triphosphate Pyrophosphohydrolase"/>
    <property type="match status" value="1"/>
</dbReference>
<evidence type="ECO:0000259" key="3">
    <source>
        <dbReference type="PROSITE" id="PS51462"/>
    </source>
</evidence>
<keyword evidence="1 2" id="KW-0378">Hydrolase</keyword>
<dbReference type="GO" id="GO:0005737">
    <property type="term" value="C:cytoplasm"/>
    <property type="evidence" value="ECO:0007669"/>
    <property type="project" value="TreeGrafter"/>
</dbReference>
<dbReference type="PROSITE" id="PS51462">
    <property type="entry name" value="NUDIX"/>
    <property type="match status" value="1"/>
</dbReference>
<dbReference type="AlphaFoldDB" id="A0A7X1Z7C4"/>
<evidence type="ECO:0000313" key="5">
    <source>
        <dbReference type="Proteomes" id="UP000439550"/>
    </source>
</evidence>
<dbReference type="PANTHER" id="PTHR23114">
    <property type="entry name" value="M7GPPPN-MRNA HYDROLASE"/>
    <property type="match status" value="1"/>
</dbReference>
<keyword evidence="5" id="KW-1185">Reference proteome</keyword>
<evidence type="ECO:0000313" key="4">
    <source>
        <dbReference type="EMBL" id="MQW39110.1"/>
    </source>
</evidence>
<dbReference type="SUPFAM" id="SSF55811">
    <property type="entry name" value="Nudix"/>
    <property type="match status" value="1"/>
</dbReference>
<proteinExistence type="inferred from homology"/>
<dbReference type="PROSITE" id="PS00893">
    <property type="entry name" value="NUDIX_BOX"/>
    <property type="match status" value="1"/>
</dbReference>
<dbReference type="RefSeq" id="WP_153495780.1">
    <property type="nucleotide sequence ID" value="NZ_CAXYUY010000004.1"/>
</dbReference>
<dbReference type="GO" id="GO:0034353">
    <property type="term" value="F:mRNA 5'-diphosphatase activity"/>
    <property type="evidence" value="ECO:0007669"/>
    <property type="project" value="TreeGrafter"/>
</dbReference>
<dbReference type="PANTHER" id="PTHR23114:SF17">
    <property type="entry name" value="M7GPPPN-MRNA HYDROLASE"/>
    <property type="match status" value="1"/>
</dbReference>
<dbReference type="InterPro" id="IPR020084">
    <property type="entry name" value="NUDIX_hydrolase_CS"/>
</dbReference>
<comment type="caution">
    <text evidence="4">The sequence shown here is derived from an EMBL/GenBank/DDBJ whole genome shotgun (WGS) entry which is preliminary data.</text>
</comment>
<evidence type="ECO:0000256" key="2">
    <source>
        <dbReference type="RuleBase" id="RU003476"/>
    </source>
</evidence>
<gene>
    <name evidence="4" type="ORF">GHI93_03970</name>
</gene>
<dbReference type="Pfam" id="PF00293">
    <property type="entry name" value="NUDIX"/>
    <property type="match status" value="1"/>
</dbReference>
<comment type="similarity">
    <text evidence="2">Belongs to the Nudix hydrolase family.</text>
</comment>
<dbReference type="InterPro" id="IPR000086">
    <property type="entry name" value="NUDIX_hydrolase_dom"/>
</dbReference>
<dbReference type="InterPro" id="IPR015797">
    <property type="entry name" value="NUDIX_hydrolase-like_dom_sf"/>
</dbReference>
<dbReference type="Proteomes" id="UP000439550">
    <property type="component" value="Unassembled WGS sequence"/>
</dbReference>
<organism evidence="4 5">
    <name type="scientific">Lactococcus hircilactis</name>
    <dbReference type="NCBI Taxonomy" id="1494462"/>
    <lineage>
        <taxon>Bacteria</taxon>
        <taxon>Bacillati</taxon>
        <taxon>Bacillota</taxon>
        <taxon>Bacilli</taxon>
        <taxon>Lactobacillales</taxon>
        <taxon>Streptococcaceae</taxon>
        <taxon>Lactococcus</taxon>
    </lineage>
</organism>
<name>A0A7X1Z7C4_9LACT</name>